<name>A0A0F8ZJG0_9ZZZZ</name>
<sequence length="78" mass="8687">TPIKTSTNLVTSSTDVRSGVFHKGSGLIYEFMPVTLEVDDSDKSMRSIELNMVIDYGFGEINDGFGREWDHDITQPTS</sequence>
<dbReference type="AlphaFoldDB" id="A0A0F8ZJG0"/>
<proteinExistence type="predicted"/>
<gene>
    <name evidence="1" type="ORF">LCGC14_2962960</name>
</gene>
<accession>A0A0F8ZJG0</accession>
<protein>
    <submittedName>
        <fullName evidence="1">Uncharacterized protein</fullName>
    </submittedName>
</protein>
<reference evidence="1" key="1">
    <citation type="journal article" date="2015" name="Nature">
        <title>Complex archaea that bridge the gap between prokaryotes and eukaryotes.</title>
        <authorList>
            <person name="Spang A."/>
            <person name="Saw J.H."/>
            <person name="Jorgensen S.L."/>
            <person name="Zaremba-Niedzwiedzka K."/>
            <person name="Martijn J."/>
            <person name="Lind A.E."/>
            <person name="van Eijk R."/>
            <person name="Schleper C."/>
            <person name="Guy L."/>
            <person name="Ettema T.J."/>
        </authorList>
    </citation>
    <scope>NUCLEOTIDE SEQUENCE</scope>
</reference>
<feature type="non-terminal residue" evidence="1">
    <location>
        <position position="1"/>
    </location>
</feature>
<dbReference type="EMBL" id="LAZR01060025">
    <property type="protein sequence ID" value="KKK66549.1"/>
    <property type="molecule type" value="Genomic_DNA"/>
</dbReference>
<organism evidence="1">
    <name type="scientific">marine sediment metagenome</name>
    <dbReference type="NCBI Taxonomy" id="412755"/>
    <lineage>
        <taxon>unclassified sequences</taxon>
        <taxon>metagenomes</taxon>
        <taxon>ecological metagenomes</taxon>
    </lineage>
</organism>
<evidence type="ECO:0000313" key="1">
    <source>
        <dbReference type="EMBL" id="KKK66549.1"/>
    </source>
</evidence>
<comment type="caution">
    <text evidence="1">The sequence shown here is derived from an EMBL/GenBank/DDBJ whole genome shotgun (WGS) entry which is preliminary data.</text>
</comment>